<gene>
    <name evidence="2" type="ORF">EV379_1209</name>
</gene>
<organism evidence="2 3">
    <name type="scientific">Microterricola gilva</name>
    <dbReference type="NCBI Taxonomy" id="393267"/>
    <lineage>
        <taxon>Bacteria</taxon>
        <taxon>Bacillati</taxon>
        <taxon>Actinomycetota</taxon>
        <taxon>Actinomycetes</taxon>
        <taxon>Micrococcales</taxon>
        <taxon>Microbacteriaceae</taxon>
        <taxon>Microterricola</taxon>
    </lineage>
</organism>
<comment type="caution">
    <text evidence="2">The sequence shown here is derived from an EMBL/GenBank/DDBJ whole genome shotgun (WGS) entry which is preliminary data.</text>
</comment>
<evidence type="ECO:0000313" key="2">
    <source>
        <dbReference type="EMBL" id="RZU64898.1"/>
    </source>
</evidence>
<dbReference type="EMBL" id="SHLC01000001">
    <property type="protein sequence ID" value="RZU64898.1"/>
    <property type="molecule type" value="Genomic_DNA"/>
</dbReference>
<accession>A0A4Q8AKH3</accession>
<keyword evidence="1" id="KW-0472">Membrane</keyword>
<sequence length="45" mass="4588">MTAKHSTARPVTRTDLIILGWAVVLVAVAVLVTAAALLMSKLGGA</sequence>
<evidence type="ECO:0000256" key="1">
    <source>
        <dbReference type="SAM" id="Phobius"/>
    </source>
</evidence>
<dbReference type="RefSeq" id="WP_165397302.1">
    <property type="nucleotide sequence ID" value="NZ_SHLC01000001.1"/>
</dbReference>
<dbReference type="Proteomes" id="UP000291483">
    <property type="component" value="Unassembled WGS sequence"/>
</dbReference>
<proteinExistence type="predicted"/>
<keyword evidence="3" id="KW-1185">Reference proteome</keyword>
<name>A0A4Q8AKH3_9MICO</name>
<feature type="transmembrane region" description="Helical" evidence="1">
    <location>
        <begin position="16"/>
        <end position="39"/>
    </location>
</feature>
<dbReference type="AlphaFoldDB" id="A0A4Q8AKH3"/>
<evidence type="ECO:0000313" key="3">
    <source>
        <dbReference type="Proteomes" id="UP000291483"/>
    </source>
</evidence>
<protein>
    <submittedName>
        <fullName evidence="2">Uncharacterized protein</fullName>
    </submittedName>
</protein>
<reference evidence="2 3" key="1">
    <citation type="submission" date="2019-02" db="EMBL/GenBank/DDBJ databases">
        <title>Sequencing the genomes of 1000 actinobacteria strains.</title>
        <authorList>
            <person name="Klenk H.-P."/>
        </authorList>
    </citation>
    <scope>NUCLEOTIDE SEQUENCE [LARGE SCALE GENOMIC DNA]</scope>
    <source>
        <strain evidence="2 3">DSM 18319</strain>
    </source>
</reference>
<keyword evidence="1" id="KW-1133">Transmembrane helix</keyword>
<keyword evidence="1" id="KW-0812">Transmembrane</keyword>